<accession>A0ABP7XPZ3</accession>
<dbReference type="Proteomes" id="UP001501845">
    <property type="component" value="Unassembled WGS sequence"/>
</dbReference>
<feature type="compositionally biased region" description="Basic and acidic residues" evidence="1">
    <location>
        <begin position="23"/>
        <end position="36"/>
    </location>
</feature>
<sequence>MPVPAGGERGDQEEAPAGFVDGGDLRPEDARPRRDPLAPGVGDLDANGEGTGPGGQERETEVEVPDRACERAAEQEKILRRLLLCVTE</sequence>
<proteinExistence type="predicted"/>
<name>A0ABP7XPZ3_9ACTN</name>
<feature type="region of interest" description="Disordered" evidence="1">
    <location>
        <begin position="1"/>
        <end position="66"/>
    </location>
</feature>
<comment type="caution">
    <text evidence="2">The sequence shown here is derived from an EMBL/GenBank/DDBJ whole genome shotgun (WGS) entry which is preliminary data.</text>
</comment>
<evidence type="ECO:0000313" key="2">
    <source>
        <dbReference type="EMBL" id="GAA4123647.1"/>
    </source>
</evidence>
<gene>
    <name evidence="2" type="ORF">GCM10022285_05020</name>
</gene>
<evidence type="ECO:0000256" key="1">
    <source>
        <dbReference type="SAM" id="MobiDB-lite"/>
    </source>
</evidence>
<organism evidence="2 3">
    <name type="scientific">Streptomyces tunisiensis</name>
    <dbReference type="NCBI Taxonomy" id="948699"/>
    <lineage>
        <taxon>Bacteria</taxon>
        <taxon>Bacillati</taxon>
        <taxon>Actinomycetota</taxon>
        <taxon>Actinomycetes</taxon>
        <taxon>Kitasatosporales</taxon>
        <taxon>Streptomycetaceae</taxon>
        <taxon>Streptomyces</taxon>
    </lineage>
</organism>
<keyword evidence="3" id="KW-1185">Reference proteome</keyword>
<reference evidence="3" key="1">
    <citation type="journal article" date="2019" name="Int. J. Syst. Evol. Microbiol.">
        <title>The Global Catalogue of Microorganisms (GCM) 10K type strain sequencing project: providing services to taxonomists for standard genome sequencing and annotation.</title>
        <authorList>
            <consortium name="The Broad Institute Genomics Platform"/>
            <consortium name="The Broad Institute Genome Sequencing Center for Infectious Disease"/>
            <person name="Wu L."/>
            <person name="Ma J."/>
        </authorList>
    </citation>
    <scope>NUCLEOTIDE SEQUENCE [LARGE SCALE GENOMIC DNA]</scope>
    <source>
        <strain evidence="3">JCM 17589</strain>
    </source>
</reference>
<evidence type="ECO:0000313" key="3">
    <source>
        <dbReference type="Proteomes" id="UP001501845"/>
    </source>
</evidence>
<feature type="compositionally biased region" description="Basic and acidic residues" evidence="1">
    <location>
        <begin position="56"/>
        <end position="66"/>
    </location>
</feature>
<dbReference type="EMBL" id="BAABBU010000004">
    <property type="protein sequence ID" value="GAA4123647.1"/>
    <property type="molecule type" value="Genomic_DNA"/>
</dbReference>
<protein>
    <submittedName>
        <fullName evidence="2">Uncharacterized protein</fullName>
    </submittedName>
</protein>